<dbReference type="Gene3D" id="2.60.120.1440">
    <property type="match status" value="1"/>
</dbReference>
<dbReference type="InterPro" id="IPR012373">
    <property type="entry name" value="Ferrdict_sens_TM"/>
</dbReference>
<dbReference type="GO" id="GO:0016989">
    <property type="term" value="F:sigma factor antagonist activity"/>
    <property type="evidence" value="ECO:0007669"/>
    <property type="project" value="TreeGrafter"/>
</dbReference>
<dbReference type="OrthoDB" id="645173at2"/>
<feature type="domain" description="Protein FecR C-terminal" evidence="3">
    <location>
        <begin position="264"/>
        <end position="331"/>
    </location>
</feature>
<dbReference type="AlphaFoldDB" id="A0A1S2VII2"/>
<name>A0A1S2VII2_9BACT</name>
<organism evidence="4 5">
    <name type="scientific">Arsenicibacter rosenii</name>
    <dbReference type="NCBI Taxonomy" id="1750698"/>
    <lineage>
        <taxon>Bacteria</taxon>
        <taxon>Pseudomonadati</taxon>
        <taxon>Bacteroidota</taxon>
        <taxon>Cytophagia</taxon>
        <taxon>Cytophagales</taxon>
        <taxon>Spirosomataceae</taxon>
        <taxon>Arsenicibacter</taxon>
    </lineage>
</organism>
<protein>
    <recommendedName>
        <fullName evidence="6">Iron dicitrate transport regulator FecR</fullName>
    </recommendedName>
</protein>
<dbReference type="Pfam" id="PF16344">
    <property type="entry name" value="FecR_C"/>
    <property type="match status" value="1"/>
</dbReference>
<evidence type="ECO:0000313" key="5">
    <source>
        <dbReference type="Proteomes" id="UP000181790"/>
    </source>
</evidence>
<keyword evidence="5" id="KW-1185">Reference proteome</keyword>
<dbReference type="Gene3D" id="3.55.50.30">
    <property type="match status" value="1"/>
</dbReference>
<dbReference type="PANTHER" id="PTHR30273:SF2">
    <property type="entry name" value="PROTEIN FECR"/>
    <property type="match status" value="1"/>
</dbReference>
<evidence type="ECO:0000259" key="3">
    <source>
        <dbReference type="Pfam" id="PF16344"/>
    </source>
</evidence>
<evidence type="ECO:0008006" key="6">
    <source>
        <dbReference type="Google" id="ProtNLM"/>
    </source>
</evidence>
<comment type="caution">
    <text evidence="4">The sequence shown here is derived from an EMBL/GenBank/DDBJ whole genome shotgun (WGS) entry which is preliminary data.</text>
</comment>
<reference evidence="4 5" key="1">
    <citation type="submission" date="2016-10" db="EMBL/GenBank/DDBJ databases">
        <title>Arsenicibacter rosenii gen. nov., sp. nov., an efficient arsenic-methylating bacterium isolated from an arsenic-contaminated paddy soil.</title>
        <authorList>
            <person name="Huang K."/>
        </authorList>
    </citation>
    <scope>NUCLEOTIDE SEQUENCE [LARGE SCALE GENOMIC DNA]</scope>
    <source>
        <strain evidence="4 5">SM-1</strain>
    </source>
</reference>
<keyword evidence="1" id="KW-0472">Membrane</keyword>
<dbReference type="InterPro" id="IPR032508">
    <property type="entry name" value="FecR_C"/>
</dbReference>
<keyword evidence="1" id="KW-0812">Transmembrane</keyword>
<evidence type="ECO:0000313" key="4">
    <source>
        <dbReference type="EMBL" id="OIN58549.1"/>
    </source>
</evidence>
<proteinExistence type="predicted"/>
<evidence type="ECO:0000256" key="1">
    <source>
        <dbReference type="SAM" id="Phobius"/>
    </source>
</evidence>
<dbReference type="InterPro" id="IPR006860">
    <property type="entry name" value="FecR"/>
</dbReference>
<dbReference type="PIRSF" id="PIRSF018266">
    <property type="entry name" value="FecR"/>
    <property type="match status" value="1"/>
</dbReference>
<accession>A0A1S2VII2</accession>
<feature type="transmembrane region" description="Helical" evidence="1">
    <location>
        <begin position="74"/>
        <end position="95"/>
    </location>
</feature>
<evidence type="ECO:0000259" key="2">
    <source>
        <dbReference type="Pfam" id="PF04773"/>
    </source>
</evidence>
<dbReference type="RefSeq" id="WP_071503658.1">
    <property type="nucleotide sequence ID" value="NZ_MORL01000006.1"/>
</dbReference>
<gene>
    <name evidence="4" type="ORF">BLX24_13315</name>
</gene>
<dbReference type="Pfam" id="PF04773">
    <property type="entry name" value="FecR"/>
    <property type="match status" value="1"/>
</dbReference>
<feature type="domain" description="FecR protein" evidence="2">
    <location>
        <begin position="127"/>
        <end position="212"/>
    </location>
</feature>
<dbReference type="PANTHER" id="PTHR30273">
    <property type="entry name" value="PERIPLASMIC SIGNAL SENSOR AND SIGMA FACTOR ACTIVATOR FECR-RELATED"/>
    <property type="match status" value="1"/>
</dbReference>
<keyword evidence="1" id="KW-1133">Transmembrane helix</keyword>
<sequence>MDPHLLQTLLAKYRNGTATDEEKQFIDAWYDALDQQADNAPALSTAGQTAFVNRHWQQMAAQIAPAPARRLTSIYYRIAAAAAILLLLGIGWYGYRQQTGPAGNNAAISQTEPASLIDRTNQGNKPITLALSDGSRITLQPGGRVQYPARFAAGQRVVRLEGVGFFDVQKDPDRPFMVFANGMVTKVLGTSFTIIARTGKPTAEVVVRTGRVAVFRQTDDHASTSNLVLKPNEKATFYRTDNRIVKALADQPVVLRPEAIKTHFVYNDTPVAEVFRELQDVYGITIVFDREAFANCTLTANLANLSLNAQLNMICLPIGARHQTQGTQVYIGGPGCP</sequence>
<dbReference type="EMBL" id="MORL01000006">
    <property type="protein sequence ID" value="OIN58549.1"/>
    <property type="molecule type" value="Genomic_DNA"/>
</dbReference>
<dbReference type="Proteomes" id="UP000181790">
    <property type="component" value="Unassembled WGS sequence"/>
</dbReference>